<dbReference type="OrthoDB" id="3270987at2759"/>
<proteinExistence type="predicted"/>
<dbReference type="PANTHER" id="PTHR38926:SF5">
    <property type="entry name" value="F-BOX AND LEUCINE-RICH REPEAT PROTEIN 6"/>
    <property type="match status" value="1"/>
</dbReference>
<dbReference type="SUPFAM" id="SSF81383">
    <property type="entry name" value="F-box domain"/>
    <property type="match status" value="1"/>
</dbReference>
<dbReference type="SUPFAM" id="SSF52047">
    <property type="entry name" value="RNI-like"/>
    <property type="match status" value="1"/>
</dbReference>
<organism evidence="1 2">
    <name type="scientific">Heliocybe sulcata</name>
    <dbReference type="NCBI Taxonomy" id="5364"/>
    <lineage>
        <taxon>Eukaryota</taxon>
        <taxon>Fungi</taxon>
        <taxon>Dikarya</taxon>
        <taxon>Basidiomycota</taxon>
        <taxon>Agaricomycotina</taxon>
        <taxon>Agaricomycetes</taxon>
        <taxon>Gloeophyllales</taxon>
        <taxon>Gloeophyllaceae</taxon>
        <taxon>Heliocybe</taxon>
    </lineage>
</organism>
<protein>
    <submittedName>
        <fullName evidence="1">Uncharacterized protein</fullName>
    </submittedName>
</protein>
<dbReference type="EMBL" id="ML213527">
    <property type="protein sequence ID" value="TFK46811.1"/>
    <property type="molecule type" value="Genomic_DNA"/>
</dbReference>
<accession>A0A5C3MZ90</accession>
<sequence>MLRDISNSLNLSFPPSLNPPICRMPPEVMSRIFIECLPAGDIVIPSPSEAPLLVSQVCGLWRDIAHATPQLWCSICLDLTRRHFHYSSGLLAWLSRSGELPLSISLMSGGNRCDIKPCLEALIPFASRWRELNLAGSTDSMAPLRSLQASSLLLLESLEIGIVNSGATLANEFTVFESAPRLQRFSLHSIGFLFISEPEPFPWQSLTRLHLVCSAFSGQCLQILGECTELTYCELSLEYTDRFVDYPRVTVPRLEALKVRADLADTLLECLVLPALRTLKIRPTHCGVPDFASRALSNLVRRSGCALETLSVDASIINAADIFETLPLVPGLRSLSMVQKEGRDFYPCITTAVFEALSPWYVEDDRWLCLVPNLETLRIGPCVGVTSDAIQTMLELRQTWELRARDATQNDLSSPRRLSDVAIYRSCECCRKVSELWYVRTGAVCRSRVQGHTVTKARRARTSLLS</sequence>
<dbReference type="InterPro" id="IPR036047">
    <property type="entry name" value="F-box-like_dom_sf"/>
</dbReference>
<evidence type="ECO:0000313" key="1">
    <source>
        <dbReference type="EMBL" id="TFK46811.1"/>
    </source>
</evidence>
<dbReference type="PANTHER" id="PTHR38926">
    <property type="entry name" value="F-BOX DOMAIN CONTAINING PROTEIN, EXPRESSED"/>
    <property type="match status" value="1"/>
</dbReference>
<name>A0A5C3MZ90_9AGAM</name>
<evidence type="ECO:0000313" key="2">
    <source>
        <dbReference type="Proteomes" id="UP000305948"/>
    </source>
</evidence>
<dbReference type="Proteomes" id="UP000305948">
    <property type="component" value="Unassembled WGS sequence"/>
</dbReference>
<reference evidence="1 2" key="1">
    <citation type="journal article" date="2019" name="Nat. Ecol. Evol.">
        <title>Megaphylogeny resolves global patterns of mushroom evolution.</title>
        <authorList>
            <person name="Varga T."/>
            <person name="Krizsan K."/>
            <person name="Foldi C."/>
            <person name="Dima B."/>
            <person name="Sanchez-Garcia M."/>
            <person name="Sanchez-Ramirez S."/>
            <person name="Szollosi G.J."/>
            <person name="Szarkandi J.G."/>
            <person name="Papp V."/>
            <person name="Albert L."/>
            <person name="Andreopoulos W."/>
            <person name="Angelini C."/>
            <person name="Antonin V."/>
            <person name="Barry K.W."/>
            <person name="Bougher N.L."/>
            <person name="Buchanan P."/>
            <person name="Buyck B."/>
            <person name="Bense V."/>
            <person name="Catcheside P."/>
            <person name="Chovatia M."/>
            <person name="Cooper J."/>
            <person name="Damon W."/>
            <person name="Desjardin D."/>
            <person name="Finy P."/>
            <person name="Geml J."/>
            <person name="Haridas S."/>
            <person name="Hughes K."/>
            <person name="Justo A."/>
            <person name="Karasinski D."/>
            <person name="Kautmanova I."/>
            <person name="Kiss B."/>
            <person name="Kocsube S."/>
            <person name="Kotiranta H."/>
            <person name="LaButti K.M."/>
            <person name="Lechner B.E."/>
            <person name="Liimatainen K."/>
            <person name="Lipzen A."/>
            <person name="Lukacs Z."/>
            <person name="Mihaltcheva S."/>
            <person name="Morgado L.N."/>
            <person name="Niskanen T."/>
            <person name="Noordeloos M.E."/>
            <person name="Ohm R.A."/>
            <person name="Ortiz-Santana B."/>
            <person name="Ovrebo C."/>
            <person name="Racz N."/>
            <person name="Riley R."/>
            <person name="Savchenko A."/>
            <person name="Shiryaev A."/>
            <person name="Soop K."/>
            <person name="Spirin V."/>
            <person name="Szebenyi C."/>
            <person name="Tomsovsky M."/>
            <person name="Tulloss R.E."/>
            <person name="Uehling J."/>
            <person name="Grigoriev I.V."/>
            <person name="Vagvolgyi C."/>
            <person name="Papp T."/>
            <person name="Martin F.M."/>
            <person name="Miettinen O."/>
            <person name="Hibbett D.S."/>
            <person name="Nagy L.G."/>
        </authorList>
    </citation>
    <scope>NUCLEOTIDE SEQUENCE [LARGE SCALE GENOMIC DNA]</scope>
    <source>
        <strain evidence="1 2">OMC1185</strain>
    </source>
</reference>
<dbReference type="STRING" id="5364.A0A5C3MZ90"/>
<dbReference type="AlphaFoldDB" id="A0A5C3MZ90"/>
<dbReference type="Gene3D" id="3.80.10.10">
    <property type="entry name" value="Ribonuclease Inhibitor"/>
    <property type="match status" value="1"/>
</dbReference>
<keyword evidence="2" id="KW-1185">Reference proteome</keyword>
<gene>
    <name evidence="1" type="ORF">OE88DRAFT_862890</name>
</gene>
<dbReference type="InterPro" id="IPR032675">
    <property type="entry name" value="LRR_dom_sf"/>
</dbReference>